<dbReference type="Gene3D" id="1.25.40.20">
    <property type="entry name" value="Ankyrin repeat-containing domain"/>
    <property type="match status" value="3"/>
</dbReference>
<dbReference type="InterPro" id="IPR002110">
    <property type="entry name" value="Ankyrin_rpt"/>
</dbReference>
<evidence type="ECO:0000313" key="4">
    <source>
        <dbReference type="EMBL" id="KAL3285379.1"/>
    </source>
</evidence>
<accession>A0ABD2P324</accession>
<dbReference type="PANTHER" id="PTHR24198">
    <property type="entry name" value="ANKYRIN REPEAT AND PROTEIN KINASE DOMAIN-CONTAINING PROTEIN"/>
    <property type="match status" value="1"/>
</dbReference>
<dbReference type="SMART" id="SM00248">
    <property type="entry name" value="ANK"/>
    <property type="match status" value="5"/>
</dbReference>
<evidence type="ECO:0000256" key="2">
    <source>
        <dbReference type="ARBA" id="ARBA00023043"/>
    </source>
</evidence>
<dbReference type="InterPro" id="IPR036770">
    <property type="entry name" value="Ankyrin_rpt-contain_sf"/>
</dbReference>
<evidence type="ECO:0000256" key="1">
    <source>
        <dbReference type="ARBA" id="ARBA00022737"/>
    </source>
</evidence>
<sequence>MLLEYGANANLKDIDGNTPLLIAVKHSKRDIAFALIDHNVDVTIADNNRSTPLHHAVAHNWVDMVKLLLKRGANINATEKGGISALHLVSSNPAYVQCLNTLLKHNANPNLRDIFGNTPLHQVCQLIYEENVRAILDHGGNPNAGNNKGEVPLHRALEVGHKKTIITLLEYGTDVNTRTPEGTLIEKAIQCVNRSMGIEQTRAHRYEIVLLIARFIIVRQVMNLYVHPDCLPSLNYNDLKDQFDQIRKQCEEEYEKIKINKVGDSDVTYYTLMTAPTRTLLLYSRNPSIYEIMRKEIYMKRYPMFGNMIRSNFRVALQKREMYLKAFKIFNSIFGGLPKLPCICIDLISSFFTEKEIKALVESFEYA</sequence>
<feature type="repeat" description="ANK" evidence="3">
    <location>
        <begin position="115"/>
        <end position="147"/>
    </location>
</feature>
<keyword evidence="1" id="KW-0677">Repeat</keyword>
<feature type="repeat" description="ANK" evidence="3">
    <location>
        <begin position="15"/>
        <end position="47"/>
    </location>
</feature>
<evidence type="ECO:0000256" key="3">
    <source>
        <dbReference type="PROSITE-ProRule" id="PRU00023"/>
    </source>
</evidence>
<proteinExistence type="predicted"/>
<protein>
    <submittedName>
        <fullName evidence="4">Uncharacterized protein</fullName>
    </submittedName>
</protein>
<dbReference type="Proteomes" id="UP001516400">
    <property type="component" value="Unassembled WGS sequence"/>
</dbReference>
<dbReference type="Pfam" id="PF12796">
    <property type="entry name" value="Ank_2"/>
    <property type="match status" value="2"/>
</dbReference>
<dbReference type="PROSITE" id="PS50297">
    <property type="entry name" value="ANK_REP_REGION"/>
    <property type="match status" value="3"/>
</dbReference>
<name>A0ABD2P324_9CUCU</name>
<organism evidence="4 5">
    <name type="scientific">Cryptolaemus montrouzieri</name>
    <dbReference type="NCBI Taxonomy" id="559131"/>
    <lineage>
        <taxon>Eukaryota</taxon>
        <taxon>Metazoa</taxon>
        <taxon>Ecdysozoa</taxon>
        <taxon>Arthropoda</taxon>
        <taxon>Hexapoda</taxon>
        <taxon>Insecta</taxon>
        <taxon>Pterygota</taxon>
        <taxon>Neoptera</taxon>
        <taxon>Endopterygota</taxon>
        <taxon>Coleoptera</taxon>
        <taxon>Polyphaga</taxon>
        <taxon>Cucujiformia</taxon>
        <taxon>Coccinelloidea</taxon>
        <taxon>Coccinellidae</taxon>
        <taxon>Scymninae</taxon>
        <taxon>Scymnini</taxon>
        <taxon>Cryptolaemus</taxon>
    </lineage>
</organism>
<dbReference type="PROSITE" id="PS50088">
    <property type="entry name" value="ANK_REPEAT"/>
    <property type="match status" value="4"/>
</dbReference>
<dbReference type="PRINTS" id="PR01415">
    <property type="entry name" value="ANKYRIN"/>
</dbReference>
<dbReference type="PANTHER" id="PTHR24198:SF165">
    <property type="entry name" value="ANKYRIN REPEAT-CONTAINING PROTEIN-RELATED"/>
    <property type="match status" value="1"/>
</dbReference>
<keyword evidence="5" id="KW-1185">Reference proteome</keyword>
<reference evidence="4 5" key="1">
    <citation type="journal article" date="2021" name="BMC Biol.">
        <title>Horizontally acquired antibacterial genes associated with adaptive radiation of ladybird beetles.</title>
        <authorList>
            <person name="Li H.S."/>
            <person name="Tang X.F."/>
            <person name="Huang Y.H."/>
            <person name="Xu Z.Y."/>
            <person name="Chen M.L."/>
            <person name="Du X.Y."/>
            <person name="Qiu B.Y."/>
            <person name="Chen P.T."/>
            <person name="Zhang W."/>
            <person name="Slipinski A."/>
            <person name="Escalona H.E."/>
            <person name="Waterhouse R.M."/>
            <person name="Zwick A."/>
            <person name="Pang H."/>
        </authorList>
    </citation>
    <scope>NUCLEOTIDE SEQUENCE [LARGE SCALE GENOMIC DNA]</scope>
    <source>
        <strain evidence="4">SYSU2018</strain>
    </source>
</reference>
<feature type="repeat" description="ANK" evidence="3">
    <location>
        <begin position="48"/>
        <end position="80"/>
    </location>
</feature>
<dbReference type="EMBL" id="JABFTP020000165">
    <property type="protein sequence ID" value="KAL3285379.1"/>
    <property type="molecule type" value="Genomic_DNA"/>
</dbReference>
<comment type="caution">
    <text evidence="4">The sequence shown here is derived from an EMBL/GenBank/DDBJ whole genome shotgun (WGS) entry which is preliminary data.</text>
</comment>
<gene>
    <name evidence="4" type="ORF">HHI36_019485</name>
</gene>
<evidence type="ECO:0000313" key="5">
    <source>
        <dbReference type="Proteomes" id="UP001516400"/>
    </source>
</evidence>
<dbReference type="SUPFAM" id="SSF48403">
    <property type="entry name" value="Ankyrin repeat"/>
    <property type="match status" value="1"/>
</dbReference>
<keyword evidence="2 3" id="KW-0040">ANK repeat</keyword>
<feature type="repeat" description="ANK" evidence="3">
    <location>
        <begin position="148"/>
        <end position="180"/>
    </location>
</feature>
<dbReference type="AlphaFoldDB" id="A0ABD2P324"/>